<gene>
    <name evidence="2" type="ORF">HH216_00665</name>
</gene>
<dbReference type="RefSeq" id="WP_169549035.1">
    <property type="nucleotide sequence ID" value="NZ_CP051677.1"/>
</dbReference>
<name>A0A7L5DIA0_9BACT</name>
<protein>
    <submittedName>
        <fullName evidence="2">Uncharacterized protein</fullName>
    </submittedName>
</protein>
<evidence type="ECO:0000313" key="3">
    <source>
        <dbReference type="Proteomes" id="UP000501128"/>
    </source>
</evidence>
<keyword evidence="1" id="KW-0732">Signal</keyword>
<reference evidence="2 3" key="1">
    <citation type="submission" date="2020-04" db="EMBL/GenBank/DDBJ databases">
        <title>Genome sequencing of novel species.</title>
        <authorList>
            <person name="Heo J."/>
            <person name="Kim S.-J."/>
            <person name="Kim J.-S."/>
            <person name="Hong S.-B."/>
            <person name="Kwon S.-W."/>
        </authorList>
    </citation>
    <scope>NUCLEOTIDE SEQUENCE [LARGE SCALE GENOMIC DNA]</scope>
    <source>
        <strain evidence="2 3">CJU-R4</strain>
    </source>
</reference>
<feature type="signal peptide" evidence="1">
    <location>
        <begin position="1"/>
        <end position="16"/>
    </location>
</feature>
<dbReference type="Proteomes" id="UP000501128">
    <property type="component" value="Chromosome"/>
</dbReference>
<sequence length="196" mass="21552">MRLLLLLLLLPGFAIAQTGTQSQSDVDTTKSPFSFKNAPWYGRSTPFAIYTGAGKLADRGLQSIEIGKTFNVIDLGVAGGRSTFRPDSTFFLEGRVTMDVGNYGPFASEMTIGAGRLFDKPGSLMLELSYSIFAQIAKKFGFGLVTGYIDFSNEFTDASKTYYGIYLRYGLERTDTGGLIGLARPRPRFRGRHGHR</sequence>
<dbReference type="KEGG" id="srho:HH216_00665"/>
<evidence type="ECO:0000256" key="1">
    <source>
        <dbReference type="SAM" id="SignalP"/>
    </source>
</evidence>
<feature type="chain" id="PRO_5029675023" evidence="1">
    <location>
        <begin position="17"/>
        <end position="196"/>
    </location>
</feature>
<accession>A0A7L5DIA0</accession>
<organism evidence="2 3">
    <name type="scientific">Spirosoma rhododendri</name>
    <dbReference type="NCBI Taxonomy" id="2728024"/>
    <lineage>
        <taxon>Bacteria</taxon>
        <taxon>Pseudomonadati</taxon>
        <taxon>Bacteroidota</taxon>
        <taxon>Cytophagia</taxon>
        <taxon>Cytophagales</taxon>
        <taxon>Cytophagaceae</taxon>
        <taxon>Spirosoma</taxon>
    </lineage>
</organism>
<dbReference type="EMBL" id="CP051677">
    <property type="protein sequence ID" value="QJD77091.1"/>
    <property type="molecule type" value="Genomic_DNA"/>
</dbReference>
<dbReference type="AlphaFoldDB" id="A0A7L5DIA0"/>
<keyword evidence="3" id="KW-1185">Reference proteome</keyword>
<proteinExistence type="predicted"/>
<evidence type="ECO:0000313" key="2">
    <source>
        <dbReference type="EMBL" id="QJD77091.1"/>
    </source>
</evidence>